<dbReference type="GO" id="GO:0005525">
    <property type="term" value="F:GTP binding"/>
    <property type="evidence" value="ECO:0007669"/>
    <property type="project" value="InterPro"/>
</dbReference>
<gene>
    <name evidence="6" type="ORF">NEOLEDRAFT_1180623</name>
</gene>
<keyword evidence="7" id="KW-1185">Reference proteome</keyword>
<dbReference type="InterPro" id="IPR045063">
    <property type="entry name" value="Dynamin_N"/>
</dbReference>
<evidence type="ECO:0000259" key="4">
    <source>
        <dbReference type="PROSITE" id="PS51388"/>
    </source>
</evidence>
<dbReference type="OrthoDB" id="5061070at2759"/>
<dbReference type="InterPro" id="IPR003130">
    <property type="entry name" value="GED"/>
</dbReference>
<dbReference type="GO" id="GO:0016020">
    <property type="term" value="C:membrane"/>
    <property type="evidence" value="ECO:0007669"/>
    <property type="project" value="TreeGrafter"/>
</dbReference>
<dbReference type="PANTHER" id="PTHR11566">
    <property type="entry name" value="DYNAMIN"/>
    <property type="match status" value="1"/>
</dbReference>
<dbReference type="EMBL" id="KV425591">
    <property type="protein sequence ID" value="KZT22881.1"/>
    <property type="molecule type" value="Genomic_DNA"/>
</dbReference>
<feature type="domain" description="GED" evidence="4">
    <location>
        <begin position="839"/>
        <end position="932"/>
    </location>
</feature>
<dbReference type="Gene3D" id="1.20.120.1240">
    <property type="entry name" value="Dynamin, middle domain"/>
    <property type="match status" value="2"/>
</dbReference>
<dbReference type="PROSITE" id="PS51718">
    <property type="entry name" value="G_DYNAMIN_2"/>
    <property type="match status" value="1"/>
</dbReference>
<name>A0A165QU88_9AGAM</name>
<dbReference type="GO" id="GO:0003924">
    <property type="term" value="F:GTPase activity"/>
    <property type="evidence" value="ECO:0007669"/>
    <property type="project" value="InterPro"/>
</dbReference>
<dbReference type="GO" id="GO:0005737">
    <property type="term" value="C:cytoplasm"/>
    <property type="evidence" value="ECO:0007669"/>
    <property type="project" value="TreeGrafter"/>
</dbReference>
<evidence type="ECO:0000256" key="3">
    <source>
        <dbReference type="SAM" id="MobiDB-lite"/>
    </source>
</evidence>
<dbReference type="InParanoid" id="A0A165QU88"/>
<dbReference type="Pfam" id="PF01031">
    <property type="entry name" value="Dynamin_M"/>
    <property type="match status" value="1"/>
</dbReference>
<dbReference type="GO" id="GO:0005874">
    <property type="term" value="C:microtubule"/>
    <property type="evidence" value="ECO:0007669"/>
    <property type="project" value="TreeGrafter"/>
</dbReference>
<keyword evidence="2" id="KW-0342">GTP-binding</keyword>
<feature type="compositionally biased region" description="Low complexity" evidence="3">
    <location>
        <begin position="614"/>
        <end position="643"/>
    </location>
</feature>
<dbReference type="SUPFAM" id="SSF52540">
    <property type="entry name" value="P-loop containing nucleoside triphosphate hydrolases"/>
    <property type="match status" value="1"/>
</dbReference>
<evidence type="ECO:0000313" key="7">
    <source>
        <dbReference type="Proteomes" id="UP000076761"/>
    </source>
</evidence>
<dbReference type="PROSITE" id="PS51388">
    <property type="entry name" value="GED"/>
    <property type="match status" value="1"/>
</dbReference>
<evidence type="ECO:0008006" key="8">
    <source>
        <dbReference type="Google" id="ProtNLM"/>
    </source>
</evidence>
<evidence type="ECO:0000259" key="5">
    <source>
        <dbReference type="PROSITE" id="PS51718"/>
    </source>
</evidence>
<dbReference type="GO" id="GO:0008017">
    <property type="term" value="F:microtubule binding"/>
    <property type="evidence" value="ECO:0007669"/>
    <property type="project" value="TreeGrafter"/>
</dbReference>
<dbReference type="PRINTS" id="PR00195">
    <property type="entry name" value="DYNAMIN"/>
</dbReference>
<organism evidence="6 7">
    <name type="scientific">Neolentinus lepideus HHB14362 ss-1</name>
    <dbReference type="NCBI Taxonomy" id="1314782"/>
    <lineage>
        <taxon>Eukaryota</taxon>
        <taxon>Fungi</taxon>
        <taxon>Dikarya</taxon>
        <taxon>Basidiomycota</taxon>
        <taxon>Agaricomycotina</taxon>
        <taxon>Agaricomycetes</taxon>
        <taxon>Gloeophyllales</taxon>
        <taxon>Gloeophyllaceae</taxon>
        <taxon>Neolentinus</taxon>
    </lineage>
</organism>
<dbReference type="Pfam" id="PF02212">
    <property type="entry name" value="GED"/>
    <property type="match status" value="1"/>
</dbReference>
<dbReference type="Gene3D" id="3.40.50.300">
    <property type="entry name" value="P-loop containing nucleotide triphosphate hydrolases"/>
    <property type="match status" value="1"/>
</dbReference>
<keyword evidence="1" id="KW-0547">Nucleotide-binding</keyword>
<dbReference type="STRING" id="1314782.A0A165QU88"/>
<feature type="domain" description="Dynamin-type G" evidence="5">
    <location>
        <begin position="36"/>
        <end position="362"/>
    </location>
</feature>
<evidence type="ECO:0000256" key="1">
    <source>
        <dbReference type="ARBA" id="ARBA00022741"/>
    </source>
</evidence>
<dbReference type="InterPro" id="IPR027417">
    <property type="entry name" value="P-loop_NTPase"/>
</dbReference>
<evidence type="ECO:0000256" key="2">
    <source>
        <dbReference type="ARBA" id="ARBA00023134"/>
    </source>
</evidence>
<sequence length="932" mass="101628">MGNATALELSSSGYALRRKELLQLVKQLRAIGAQAELDLPCVAVIGNQSAGKSSVVEAISGIKVPRDAGTCTRCPMECRLSSSEGPWTCQISIRWEFDDKGKRKDDVQEVAFGAPITNKGVVELALRRAQAAVLNPSIPLSKFLIMTAEDLKDKSHVSGTLKFSRNVVCVDLVGPDLTDLSFIDLPGIIQNAEPETVQLVEDLVISHIKGNCLILVALPMTDDIENQKALRLAHGVDPKGLRTIGVLTKPDMLTSGATKARDLWLDVIEGRRHSLLHGYYCTRQPDDVERANDISAASARQAETEFFANTAPWSRSTQKNRFGTINLLILLPMLTFLIRLPALDIEAKSCLQACDEELMTLPQPIEAEPATYVLGLITTFATEFQRYVQGGVDSGRLIHENHDAYRNFKYSIRRTAPNFVPYPGASSAVQGEFENFIGDGEDGGPVEGLVSAKAPVYLSDMRQHIERSITRELPDDVPFPCKVSLIQAFQTTWNPSAMECFESAQRSMVNLLHDLLCAYFSRYEPLHKQLRLFTTELVSRHQAICTERIEEILEIESEPFTQNGHYYDSCRDKWLAKYKDARAGKTFLSEERPVKVAKTSRTADVSQTQARPVSGSNAHASSASSAEPVPSPVSASPPSGSSAQFVASLPTETNKVPFGFSSSSGAGAFTFAKPSTGFRQPPMGFVEPPTGFGQPTTGFVQSPTGFGQPTTGFVQSPTGFGQPSTGFGLPSADTRKTNATPPLWPTRSIICGFDNERDTQILGIDPSHVAPSRPTLWAVANSKQASEANFSTAAPKPSLSEVDEEKINAALAALADIGYAGLTAEDLGKLNPPDEFTREIIVMAQVRAYFQVSYKRVIDNVPLLIDRKFVRAIAKDLQGFLISKLGLGTANASSRCAAYLAEDPNIIVRRDELIARKKRLEGVKLELAKFGL</sequence>
<proteinExistence type="predicted"/>
<reference evidence="6 7" key="1">
    <citation type="journal article" date="2016" name="Mol. Biol. Evol.">
        <title>Comparative Genomics of Early-Diverging Mushroom-Forming Fungi Provides Insights into the Origins of Lignocellulose Decay Capabilities.</title>
        <authorList>
            <person name="Nagy L.G."/>
            <person name="Riley R."/>
            <person name="Tritt A."/>
            <person name="Adam C."/>
            <person name="Daum C."/>
            <person name="Floudas D."/>
            <person name="Sun H."/>
            <person name="Yadav J.S."/>
            <person name="Pangilinan J."/>
            <person name="Larsson K.H."/>
            <person name="Matsuura K."/>
            <person name="Barry K."/>
            <person name="Labutti K."/>
            <person name="Kuo R."/>
            <person name="Ohm R.A."/>
            <person name="Bhattacharya S.S."/>
            <person name="Shirouzu T."/>
            <person name="Yoshinaga Y."/>
            <person name="Martin F.M."/>
            <person name="Grigoriev I.V."/>
            <person name="Hibbett D.S."/>
        </authorList>
    </citation>
    <scope>NUCLEOTIDE SEQUENCE [LARGE SCALE GENOMIC DNA]</scope>
    <source>
        <strain evidence="6 7">HHB14362 ss-1</strain>
    </source>
</reference>
<dbReference type="SMART" id="SM00053">
    <property type="entry name" value="DYNc"/>
    <property type="match status" value="1"/>
</dbReference>
<dbReference type="AlphaFoldDB" id="A0A165QU88"/>
<protein>
    <recommendedName>
        <fullName evidence="8">P-loop containing nucleoside triphosphate hydrolase protein</fullName>
    </recommendedName>
</protein>
<dbReference type="Proteomes" id="UP000076761">
    <property type="component" value="Unassembled WGS sequence"/>
</dbReference>
<dbReference type="InterPro" id="IPR022812">
    <property type="entry name" value="Dynamin"/>
</dbReference>
<dbReference type="Pfam" id="PF00350">
    <property type="entry name" value="Dynamin_N"/>
    <property type="match status" value="1"/>
</dbReference>
<dbReference type="CDD" id="cd08771">
    <property type="entry name" value="DLP_1"/>
    <property type="match status" value="1"/>
</dbReference>
<dbReference type="InterPro" id="IPR000375">
    <property type="entry name" value="Dynamin_stalk"/>
</dbReference>
<accession>A0A165QU88</accession>
<feature type="compositionally biased region" description="Polar residues" evidence="3">
    <location>
        <begin position="599"/>
        <end position="611"/>
    </location>
</feature>
<feature type="region of interest" description="Disordered" evidence="3">
    <location>
        <begin position="598"/>
        <end position="645"/>
    </location>
</feature>
<dbReference type="InterPro" id="IPR030381">
    <property type="entry name" value="G_DYNAMIN_dom"/>
</dbReference>
<dbReference type="InterPro" id="IPR001401">
    <property type="entry name" value="Dynamin_GTPase"/>
</dbReference>
<evidence type="ECO:0000313" key="6">
    <source>
        <dbReference type="EMBL" id="KZT22881.1"/>
    </source>
</evidence>
<dbReference type="InterPro" id="IPR020850">
    <property type="entry name" value="GED_dom"/>
</dbReference>